<feature type="region of interest" description="Disordered" evidence="1">
    <location>
        <begin position="18"/>
        <end position="67"/>
    </location>
</feature>
<proteinExistence type="predicted"/>
<dbReference type="EMBL" id="AVOT02088690">
    <property type="protein sequence ID" value="MBW0571713.1"/>
    <property type="molecule type" value="Genomic_DNA"/>
</dbReference>
<name>A0A9Q3PRP8_9BASI</name>
<dbReference type="Proteomes" id="UP000765509">
    <property type="component" value="Unassembled WGS sequence"/>
</dbReference>
<feature type="compositionally biased region" description="Basic and acidic residues" evidence="1">
    <location>
        <begin position="102"/>
        <end position="113"/>
    </location>
</feature>
<organism evidence="2 3">
    <name type="scientific">Austropuccinia psidii MF-1</name>
    <dbReference type="NCBI Taxonomy" id="1389203"/>
    <lineage>
        <taxon>Eukaryota</taxon>
        <taxon>Fungi</taxon>
        <taxon>Dikarya</taxon>
        <taxon>Basidiomycota</taxon>
        <taxon>Pucciniomycotina</taxon>
        <taxon>Pucciniomycetes</taxon>
        <taxon>Pucciniales</taxon>
        <taxon>Sphaerophragmiaceae</taxon>
        <taxon>Austropuccinia</taxon>
    </lineage>
</organism>
<reference evidence="2" key="1">
    <citation type="submission" date="2021-03" db="EMBL/GenBank/DDBJ databases">
        <title>Draft genome sequence of rust myrtle Austropuccinia psidii MF-1, a brazilian biotype.</title>
        <authorList>
            <person name="Quecine M.C."/>
            <person name="Pachon D.M.R."/>
            <person name="Bonatelli M.L."/>
            <person name="Correr F.H."/>
            <person name="Franceschini L.M."/>
            <person name="Leite T.F."/>
            <person name="Margarido G.R.A."/>
            <person name="Almeida C.A."/>
            <person name="Ferrarezi J.A."/>
            <person name="Labate C.A."/>
        </authorList>
    </citation>
    <scope>NUCLEOTIDE SEQUENCE</scope>
    <source>
        <strain evidence="2">MF-1</strain>
    </source>
</reference>
<gene>
    <name evidence="2" type="ORF">O181_111428</name>
</gene>
<protein>
    <submittedName>
        <fullName evidence="2">Uncharacterized protein</fullName>
    </submittedName>
</protein>
<comment type="caution">
    <text evidence="2">The sequence shown here is derived from an EMBL/GenBank/DDBJ whole genome shotgun (WGS) entry which is preliminary data.</text>
</comment>
<accession>A0A9Q3PRP8</accession>
<feature type="compositionally biased region" description="Basic and acidic residues" evidence="1">
    <location>
        <begin position="126"/>
        <end position="144"/>
    </location>
</feature>
<evidence type="ECO:0000313" key="3">
    <source>
        <dbReference type="Proteomes" id="UP000765509"/>
    </source>
</evidence>
<feature type="region of interest" description="Disordered" evidence="1">
    <location>
        <begin position="102"/>
        <end position="144"/>
    </location>
</feature>
<sequence length="144" mass="16050">MVFGCHACALGLSHRLTIQSNGSGPGHSVHKLKRKEWKPRGESQIEEARTSTSSQRPEPFPTGNNRDIQVSVQELVYGRKVSGVGTSGKSFNRHNELISSCEKVHEPRNDRGPSEGLNTHVFQRKISKDKSLVEKPKHFVRGPE</sequence>
<evidence type="ECO:0000256" key="1">
    <source>
        <dbReference type="SAM" id="MobiDB-lite"/>
    </source>
</evidence>
<feature type="compositionally biased region" description="Basic residues" evidence="1">
    <location>
        <begin position="28"/>
        <end position="37"/>
    </location>
</feature>
<feature type="compositionally biased region" description="Polar residues" evidence="1">
    <location>
        <begin position="50"/>
        <end position="67"/>
    </location>
</feature>
<evidence type="ECO:0000313" key="2">
    <source>
        <dbReference type="EMBL" id="MBW0571713.1"/>
    </source>
</evidence>
<feature type="compositionally biased region" description="Basic and acidic residues" evidence="1">
    <location>
        <begin position="38"/>
        <end position="49"/>
    </location>
</feature>
<dbReference type="AlphaFoldDB" id="A0A9Q3PRP8"/>
<keyword evidence="3" id="KW-1185">Reference proteome</keyword>